<evidence type="ECO:0000256" key="1">
    <source>
        <dbReference type="ARBA" id="ARBA00004761"/>
    </source>
</evidence>
<comment type="catalytic activity">
    <reaction evidence="8 9">
        <text>D-gluconate + ATP = 6-phospho-D-gluconate + ADP + H(+)</text>
        <dbReference type="Rhea" id="RHEA:19433"/>
        <dbReference type="ChEBI" id="CHEBI:15378"/>
        <dbReference type="ChEBI" id="CHEBI:18391"/>
        <dbReference type="ChEBI" id="CHEBI:30616"/>
        <dbReference type="ChEBI" id="CHEBI:58759"/>
        <dbReference type="ChEBI" id="CHEBI:456216"/>
        <dbReference type="EC" id="2.7.1.12"/>
    </reaction>
</comment>
<evidence type="ECO:0000313" key="11">
    <source>
        <dbReference type="Proteomes" id="UP001239085"/>
    </source>
</evidence>
<dbReference type="Proteomes" id="UP001239085">
    <property type="component" value="Unassembled WGS sequence"/>
</dbReference>
<evidence type="ECO:0000256" key="9">
    <source>
        <dbReference type="RuleBase" id="RU363066"/>
    </source>
</evidence>
<evidence type="ECO:0000256" key="8">
    <source>
        <dbReference type="ARBA" id="ARBA00048090"/>
    </source>
</evidence>
<evidence type="ECO:0000256" key="6">
    <source>
        <dbReference type="ARBA" id="ARBA00022777"/>
    </source>
</evidence>
<evidence type="ECO:0000313" key="10">
    <source>
        <dbReference type="EMBL" id="MDQ0644207.1"/>
    </source>
</evidence>
<keyword evidence="4 9" id="KW-0808">Transferase</keyword>
<evidence type="ECO:0000256" key="3">
    <source>
        <dbReference type="ARBA" id="ARBA00012054"/>
    </source>
</evidence>
<comment type="pathway">
    <text evidence="1">Carbohydrate acid metabolism.</text>
</comment>
<name>A0ABU0PA41_9MICO</name>
<evidence type="ECO:0000256" key="5">
    <source>
        <dbReference type="ARBA" id="ARBA00022741"/>
    </source>
</evidence>
<dbReference type="PANTHER" id="PTHR43442:SF3">
    <property type="entry name" value="GLUCONOKINASE-RELATED"/>
    <property type="match status" value="1"/>
</dbReference>
<dbReference type="RefSeq" id="WP_307361696.1">
    <property type="nucleotide sequence ID" value="NZ_JAUSXK010000001.1"/>
</dbReference>
<keyword evidence="11" id="KW-1185">Reference proteome</keyword>
<dbReference type="EC" id="2.7.1.12" evidence="3 9"/>
<comment type="caution">
    <text evidence="10">The sequence shown here is derived from an EMBL/GenBank/DDBJ whole genome shotgun (WGS) entry which is preliminary data.</text>
</comment>
<keyword evidence="5 9" id="KW-0547">Nucleotide-binding</keyword>
<organism evidence="10 11">
    <name type="scientific">Microbacterium murale</name>
    <dbReference type="NCBI Taxonomy" id="1081040"/>
    <lineage>
        <taxon>Bacteria</taxon>
        <taxon>Bacillati</taxon>
        <taxon>Actinomycetota</taxon>
        <taxon>Actinomycetes</taxon>
        <taxon>Micrococcales</taxon>
        <taxon>Microbacteriaceae</taxon>
        <taxon>Microbacterium</taxon>
    </lineage>
</organism>
<keyword evidence="7 9" id="KW-0067">ATP-binding</keyword>
<evidence type="ECO:0000256" key="2">
    <source>
        <dbReference type="ARBA" id="ARBA00008420"/>
    </source>
</evidence>
<evidence type="ECO:0000256" key="7">
    <source>
        <dbReference type="ARBA" id="ARBA00022840"/>
    </source>
</evidence>
<dbReference type="NCBIfam" id="TIGR01313">
    <property type="entry name" value="therm_gnt_kin"/>
    <property type="match status" value="1"/>
</dbReference>
<keyword evidence="6 9" id="KW-0418">Kinase</keyword>
<protein>
    <recommendedName>
        <fullName evidence="3 9">Gluconokinase</fullName>
        <ecNumber evidence="3 9">2.7.1.12</ecNumber>
    </recommendedName>
</protein>
<dbReference type="Pfam" id="PF13671">
    <property type="entry name" value="AAA_33"/>
    <property type="match status" value="1"/>
</dbReference>
<dbReference type="InterPro" id="IPR006001">
    <property type="entry name" value="Therm_gnt_kin"/>
</dbReference>
<dbReference type="GO" id="GO:0046316">
    <property type="term" value="F:gluconokinase activity"/>
    <property type="evidence" value="ECO:0007669"/>
    <property type="project" value="UniProtKB-EC"/>
</dbReference>
<evidence type="ECO:0000256" key="4">
    <source>
        <dbReference type="ARBA" id="ARBA00022679"/>
    </source>
</evidence>
<dbReference type="Gene3D" id="3.40.50.300">
    <property type="entry name" value="P-loop containing nucleotide triphosphate hydrolases"/>
    <property type="match status" value="1"/>
</dbReference>
<proteinExistence type="inferred from homology"/>
<dbReference type="CDD" id="cd02021">
    <property type="entry name" value="GntK"/>
    <property type="match status" value="1"/>
</dbReference>
<dbReference type="SUPFAM" id="SSF52540">
    <property type="entry name" value="P-loop containing nucleoside triphosphate hydrolases"/>
    <property type="match status" value="1"/>
</dbReference>
<dbReference type="EMBL" id="JAUSXK010000001">
    <property type="protein sequence ID" value="MDQ0644207.1"/>
    <property type="molecule type" value="Genomic_DNA"/>
</dbReference>
<accession>A0ABU0PA41</accession>
<gene>
    <name evidence="10" type="ORF">QFZ46_002367</name>
</gene>
<dbReference type="InterPro" id="IPR027417">
    <property type="entry name" value="P-loop_NTPase"/>
</dbReference>
<comment type="similarity">
    <text evidence="2 9">Belongs to the gluconokinase GntK/GntV family.</text>
</comment>
<sequence>MIGDPPLVVMGVSASGKSTLAAALAEARGAMFVDADDLHPEANVRKMSAGTPLDDADRMPWLDIVGARLAADESGRSVIVACSALKRAYRDRLRAAAPGVLFLQLDGDRETLMRRAGQRRDHFMPPALLDSQLATLESLESDEGGMLVDIDLSVAEAVGQVEAWLDGGDVPEAKPLPVRSSPLDPL</sequence>
<dbReference type="PANTHER" id="PTHR43442">
    <property type="entry name" value="GLUCONOKINASE-RELATED"/>
    <property type="match status" value="1"/>
</dbReference>
<reference evidence="10 11" key="1">
    <citation type="submission" date="2023-07" db="EMBL/GenBank/DDBJ databases">
        <title>Comparative genomics of wheat-associated soil bacteria to identify genetic determinants of phenazine resistance.</title>
        <authorList>
            <person name="Mouncey N."/>
        </authorList>
    </citation>
    <scope>NUCLEOTIDE SEQUENCE [LARGE SCALE GENOMIC DNA]</scope>
    <source>
        <strain evidence="10 11">W2I7</strain>
    </source>
</reference>